<evidence type="ECO:0000313" key="3">
    <source>
        <dbReference type="EMBL" id="KAF2592441.1"/>
    </source>
</evidence>
<accession>A0A8S9KES9</accession>
<organism evidence="3">
    <name type="scientific">Brassica cretica</name>
    <name type="common">Mustard</name>
    <dbReference type="NCBI Taxonomy" id="69181"/>
    <lineage>
        <taxon>Eukaryota</taxon>
        <taxon>Viridiplantae</taxon>
        <taxon>Streptophyta</taxon>
        <taxon>Embryophyta</taxon>
        <taxon>Tracheophyta</taxon>
        <taxon>Spermatophyta</taxon>
        <taxon>Magnoliopsida</taxon>
        <taxon>eudicotyledons</taxon>
        <taxon>Gunneridae</taxon>
        <taxon>Pentapetalae</taxon>
        <taxon>rosids</taxon>
        <taxon>malvids</taxon>
        <taxon>Brassicales</taxon>
        <taxon>Brassicaceae</taxon>
        <taxon>Brassiceae</taxon>
        <taxon>Brassica</taxon>
    </lineage>
</organism>
<keyword evidence="2" id="KW-0472">Membrane</keyword>
<gene>
    <name evidence="3" type="ORF">F2Q70_00045087</name>
</gene>
<dbReference type="EMBL" id="QGKY02000164">
    <property type="protein sequence ID" value="KAF2592441.1"/>
    <property type="molecule type" value="Genomic_DNA"/>
</dbReference>
<proteinExistence type="predicted"/>
<dbReference type="AlphaFoldDB" id="A0A8S9KES9"/>
<reference evidence="3" key="1">
    <citation type="submission" date="2019-12" db="EMBL/GenBank/DDBJ databases">
        <title>Genome sequencing and annotation of Brassica cretica.</title>
        <authorList>
            <person name="Studholme D.J."/>
            <person name="Sarris P.F."/>
        </authorList>
    </citation>
    <scope>NUCLEOTIDE SEQUENCE</scope>
    <source>
        <strain evidence="3">PFS-102/07</strain>
        <tissue evidence="3">Leaf</tissue>
    </source>
</reference>
<keyword evidence="2" id="KW-1133">Transmembrane helix</keyword>
<feature type="region of interest" description="Disordered" evidence="1">
    <location>
        <begin position="1"/>
        <end position="23"/>
    </location>
</feature>
<comment type="caution">
    <text evidence="3">The sequence shown here is derived from an EMBL/GenBank/DDBJ whole genome shotgun (WGS) entry which is preliminary data.</text>
</comment>
<evidence type="ECO:0000256" key="1">
    <source>
        <dbReference type="SAM" id="MobiDB-lite"/>
    </source>
</evidence>
<feature type="compositionally biased region" description="Pro residues" evidence="1">
    <location>
        <begin position="59"/>
        <end position="73"/>
    </location>
</feature>
<feature type="region of interest" description="Disordered" evidence="1">
    <location>
        <begin position="37"/>
        <end position="92"/>
    </location>
</feature>
<feature type="transmembrane region" description="Helical" evidence="2">
    <location>
        <begin position="366"/>
        <end position="383"/>
    </location>
</feature>
<evidence type="ECO:0000256" key="2">
    <source>
        <dbReference type="SAM" id="Phobius"/>
    </source>
</evidence>
<name>A0A8S9KES9_BRACR</name>
<keyword evidence="2" id="KW-0812">Transmembrane</keyword>
<sequence>MFVKNSGNFAPTKPRQNAPKPASLSAAPVWLFSDPASTFSPPPSEEARAPLPVSMVKAPPQPRSRPPPDPPPCKLSVPLETLTPSEPPEPPDPPDAVFTLFFLPSSMNPYTPLLIWLPKLWIWSPLSQIWRLKLLVVSFLVCPRGEFSPESYVHRTPASSTPLFRRMMQRVFTGCSLLYIGRSKPRTSGSPTYWLRRETNDCRLRVVLRRSVWLQPYHVCGSYLSLTSAFTTQRINFAALSFAISVLQGTWSLMFSLIKNDEKRLGLVSIELWTRHGNVGGWSPCLNSATAYPSYIIKLLPLGIEVKCSRTGVQGEFIFDQDTIVEFSNQDSIHSSSSSSRSRTYATVSRSFLLNNMISGIVEIHLVSRIIIVSITVVLAYLMDCIAKSSFSRSIAKAFIFTGQSGTSNTEDQPGRTL</sequence>
<protein>
    <submittedName>
        <fullName evidence="3">Uncharacterized protein</fullName>
    </submittedName>
</protein>